<reference evidence="1" key="1">
    <citation type="submission" date="2014-09" db="EMBL/GenBank/DDBJ databases">
        <authorList>
            <person name="Magalhaes I.L.F."/>
            <person name="Oliveira U."/>
            <person name="Santos F.R."/>
            <person name="Vidigal T.H.D.A."/>
            <person name="Brescovit A.D."/>
            <person name="Santos A.J."/>
        </authorList>
    </citation>
    <scope>NUCLEOTIDE SEQUENCE</scope>
    <source>
        <tissue evidence="1">Shoot tissue taken approximately 20 cm above the soil surface</tissue>
    </source>
</reference>
<proteinExistence type="predicted"/>
<reference evidence="1" key="2">
    <citation type="journal article" date="2015" name="Data Brief">
        <title>Shoot transcriptome of the giant reed, Arundo donax.</title>
        <authorList>
            <person name="Barrero R.A."/>
            <person name="Guerrero F.D."/>
            <person name="Moolhuijzen P."/>
            <person name="Goolsby J.A."/>
            <person name="Tidwell J."/>
            <person name="Bellgard S.E."/>
            <person name="Bellgard M.I."/>
        </authorList>
    </citation>
    <scope>NUCLEOTIDE SEQUENCE</scope>
    <source>
        <tissue evidence="1">Shoot tissue taken approximately 20 cm above the soil surface</tissue>
    </source>
</reference>
<protein>
    <submittedName>
        <fullName evidence="1">Uncharacterized protein</fullName>
    </submittedName>
</protein>
<sequence>MLTAVSLFRYVTGLCCNGWLPLSTCHGVLCSASSFHIFHCLLLYVYNGSSVLEDLYVQWKIFGPFNLRNIYACNML</sequence>
<dbReference type="EMBL" id="GBRH01178465">
    <property type="protein sequence ID" value="JAE19431.1"/>
    <property type="molecule type" value="Transcribed_RNA"/>
</dbReference>
<organism evidence="1">
    <name type="scientific">Arundo donax</name>
    <name type="common">Giant reed</name>
    <name type="synonym">Donax arundinaceus</name>
    <dbReference type="NCBI Taxonomy" id="35708"/>
    <lineage>
        <taxon>Eukaryota</taxon>
        <taxon>Viridiplantae</taxon>
        <taxon>Streptophyta</taxon>
        <taxon>Embryophyta</taxon>
        <taxon>Tracheophyta</taxon>
        <taxon>Spermatophyta</taxon>
        <taxon>Magnoliopsida</taxon>
        <taxon>Liliopsida</taxon>
        <taxon>Poales</taxon>
        <taxon>Poaceae</taxon>
        <taxon>PACMAD clade</taxon>
        <taxon>Arundinoideae</taxon>
        <taxon>Arundineae</taxon>
        <taxon>Arundo</taxon>
    </lineage>
</organism>
<name>A0A0A9GA57_ARUDO</name>
<dbReference type="AlphaFoldDB" id="A0A0A9GA57"/>
<evidence type="ECO:0000313" key="1">
    <source>
        <dbReference type="EMBL" id="JAE19431.1"/>
    </source>
</evidence>
<accession>A0A0A9GA57</accession>